<keyword evidence="2" id="KW-0805">Transcription regulation</keyword>
<evidence type="ECO:0000259" key="5">
    <source>
        <dbReference type="PROSITE" id="PS50931"/>
    </source>
</evidence>
<gene>
    <name evidence="6" type="ORF">EZI54_17630</name>
</gene>
<evidence type="ECO:0000256" key="1">
    <source>
        <dbReference type="ARBA" id="ARBA00009437"/>
    </source>
</evidence>
<comment type="caution">
    <text evidence="6">The sequence shown here is derived from an EMBL/GenBank/DDBJ whole genome shotgun (WGS) entry which is preliminary data.</text>
</comment>
<evidence type="ECO:0000256" key="2">
    <source>
        <dbReference type="ARBA" id="ARBA00023015"/>
    </source>
</evidence>
<dbReference type="Gene3D" id="1.10.10.10">
    <property type="entry name" value="Winged helix-like DNA-binding domain superfamily/Winged helix DNA-binding domain"/>
    <property type="match status" value="1"/>
</dbReference>
<evidence type="ECO:0000313" key="6">
    <source>
        <dbReference type="EMBL" id="TBW51008.1"/>
    </source>
</evidence>
<dbReference type="InterPro" id="IPR036388">
    <property type="entry name" value="WH-like_DNA-bd_sf"/>
</dbReference>
<dbReference type="PANTHER" id="PTHR30126">
    <property type="entry name" value="HTH-TYPE TRANSCRIPTIONAL REGULATOR"/>
    <property type="match status" value="1"/>
</dbReference>
<keyword evidence="7" id="KW-1185">Reference proteome</keyword>
<dbReference type="InterPro" id="IPR036390">
    <property type="entry name" value="WH_DNA-bd_sf"/>
</dbReference>
<keyword evidence="3" id="KW-0238">DNA-binding</keyword>
<dbReference type="SUPFAM" id="SSF53850">
    <property type="entry name" value="Periplasmic binding protein-like II"/>
    <property type="match status" value="1"/>
</dbReference>
<dbReference type="Proteomes" id="UP000313645">
    <property type="component" value="Unassembled WGS sequence"/>
</dbReference>
<organism evidence="6 7">
    <name type="scientific">Marinobacter halodurans</name>
    <dbReference type="NCBI Taxonomy" id="2528979"/>
    <lineage>
        <taxon>Bacteria</taxon>
        <taxon>Pseudomonadati</taxon>
        <taxon>Pseudomonadota</taxon>
        <taxon>Gammaproteobacteria</taxon>
        <taxon>Pseudomonadales</taxon>
        <taxon>Marinobacteraceae</taxon>
        <taxon>Marinobacter</taxon>
    </lineage>
</organism>
<dbReference type="Gene3D" id="3.40.190.290">
    <property type="match status" value="1"/>
</dbReference>
<comment type="similarity">
    <text evidence="1">Belongs to the LysR transcriptional regulatory family.</text>
</comment>
<dbReference type="InterPro" id="IPR005119">
    <property type="entry name" value="LysR_subst-bd"/>
</dbReference>
<sequence length="313" mass="34739">MHNAITIDALKVLDAIDRRGSFAGAASELFRVPSAISYTVQKLEDDLDIEIFDRSGHRARLTPAGRYLLEEGRALLDATDALAHATKQVAQGWETRIKIAVNSLLPMQALYPAIRDFQALGVPVEIQLIEEVFTGAWDALQCRRVDLVFGADALSRPAGQFMTRILGQIPFRYAVAPNHPLASHKGPISEEEIAGFPAIVAADSARHLQPATAGIFSRQRTITVTNVEQKISAQQAGLGVGWLPEPLIRDRLERGELVELDVEAVRQPAVIYLARHQENQTGEQRCQGNALKWFWDRLSEPGQFSRWIDPHTQ</sequence>
<dbReference type="SUPFAM" id="SSF46785">
    <property type="entry name" value="Winged helix' DNA-binding domain"/>
    <property type="match status" value="1"/>
</dbReference>
<evidence type="ECO:0000256" key="4">
    <source>
        <dbReference type="ARBA" id="ARBA00023163"/>
    </source>
</evidence>
<protein>
    <submittedName>
        <fullName evidence="6">LysR family transcriptional regulator</fullName>
    </submittedName>
</protein>
<evidence type="ECO:0000313" key="7">
    <source>
        <dbReference type="Proteomes" id="UP000313645"/>
    </source>
</evidence>
<proteinExistence type="inferred from homology"/>
<dbReference type="Pfam" id="PF00126">
    <property type="entry name" value="HTH_1"/>
    <property type="match status" value="1"/>
</dbReference>
<feature type="domain" description="HTH lysR-type" evidence="5">
    <location>
        <begin position="5"/>
        <end position="62"/>
    </location>
</feature>
<dbReference type="PROSITE" id="PS50931">
    <property type="entry name" value="HTH_LYSR"/>
    <property type="match status" value="1"/>
</dbReference>
<name>A0ABY1ZKA4_9GAMM</name>
<evidence type="ECO:0000256" key="3">
    <source>
        <dbReference type="ARBA" id="ARBA00023125"/>
    </source>
</evidence>
<dbReference type="EMBL" id="SJDL01000032">
    <property type="protein sequence ID" value="TBW51008.1"/>
    <property type="molecule type" value="Genomic_DNA"/>
</dbReference>
<accession>A0ABY1ZKA4</accession>
<dbReference type="Pfam" id="PF03466">
    <property type="entry name" value="LysR_substrate"/>
    <property type="match status" value="1"/>
</dbReference>
<dbReference type="InterPro" id="IPR000847">
    <property type="entry name" value="LysR_HTH_N"/>
</dbReference>
<dbReference type="PANTHER" id="PTHR30126:SF4">
    <property type="entry name" value="LYSR FAMILY TRANSCRIPTIONAL REGULATOR"/>
    <property type="match status" value="1"/>
</dbReference>
<reference evidence="6 7" key="1">
    <citation type="submission" date="2019-02" db="EMBL/GenBank/DDBJ databases">
        <title>Marinobacter halodurans sp. nov., a marine bacterium isolated from sea tidal flat.</title>
        <authorList>
            <person name="Yoo Y."/>
            <person name="Lee D.W."/>
            <person name="Kim B.S."/>
            <person name="Kim J.-J."/>
        </authorList>
    </citation>
    <scope>NUCLEOTIDE SEQUENCE [LARGE SCALE GENOMIC DNA]</scope>
    <source>
        <strain evidence="6 7">YJ-S3-2</strain>
    </source>
</reference>
<keyword evidence="4" id="KW-0804">Transcription</keyword>
<dbReference type="RefSeq" id="WP_131483199.1">
    <property type="nucleotide sequence ID" value="NZ_SJDL01000032.1"/>
</dbReference>